<comment type="subcellular location">
    <subcellularLocation>
        <location evidence="2">Bacterial flagellum basal body</location>
    </subcellularLocation>
</comment>
<dbReference type="OrthoDB" id="9800375at2"/>
<keyword evidence="6" id="KW-0969">Cilium</keyword>
<dbReference type="InterPro" id="IPR053967">
    <property type="entry name" value="LlgE_F_G-like_D1"/>
</dbReference>
<evidence type="ECO:0000259" key="4">
    <source>
        <dbReference type="Pfam" id="PF06429"/>
    </source>
</evidence>
<proteinExistence type="inferred from homology"/>
<evidence type="ECO:0000259" key="5">
    <source>
        <dbReference type="Pfam" id="PF22692"/>
    </source>
</evidence>
<dbReference type="Proteomes" id="UP000480185">
    <property type="component" value="Unassembled WGS sequence"/>
</dbReference>
<feature type="domain" description="Flagellar basal body rod protein N-terminal" evidence="3">
    <location>
        <begin position="6"/>
        <end position="35"/>
    </location>
</feature>
<dbReference type="EMBL" id="WJNH01000004">
    <property type="protein sequence ID" value="MRG86172.1"/>
    <property type="molecule type" value="Genomic_DNA"/>
</dbReference>
<evidence type="ECO:0000313" key="6">
    <source>
        <dbReference type="EMBL" id="MRG86172.1"/>
    </source>
</evidence>
<name>A0A6G1X5F5_9BACI</name>
<evidence type="ECO:0000259" key="3">
    <source>
        <dbReference type="Pfam" id="PF00460"/>
    </source>
</evidence>
<dbReference type="AlphaFoldDB" id="A0A6G1X5F5"/>
<accession>A0A6G1X5F5</accession>
<dbReference type="GO" id="GO:0009425">
    <property type="term" value="C:bacterial-type flagellum basal body"/>
    <property type="evidence" value="ECO:0007669"/>
    <property type="project" value="UniProtKB-SubCell"/>
</dbReference>
<evidence type="ECO:0000256" key="2">
    <source>
        <dbReference type="RuleBase" id="RU362116"/>
    </source>
</evidence>
<protein>
    <submittedName>
        <fullName evidence="6">Flagellar hook-basal body complex protein</fullName>
    </submittedName>
</protein>
<keyword evidence="7" id="KW-1185">Reference proteome</keyword>
<evidence type="ECO:0000256" key="1">
    <source>
        <dbReference type="ARBA" id="ARBA00009677"/>
    </source>
</evidence>
<dbReference type="InterPro" id="IPR020013">
    <property type="entry name" value="Flagellar_FlgE/F/G"/>
</dbReference>
<keyword evidence="6" id="KW-0282">Flagellum</keyword>
<feature type="domain" description="Flagellar hook protein FlgE/F/G-like D1" evidence="5">
    <location>
        <begin position="115"/>
        <end position="175"/>
    </location>
</feature>
<dbReference type="NCBIfam" id="TIGR03506">
    <property type="entry name" value="FlgEFG_subfam"/>
    <property type="match status" value="1"/>
</dbReference>
<gene>
    <name evidence="6" type="ORF">GH754_07520</name>
</gene>
<dbReference type="PANTHER" id="PTHR30435">
    <property type="entry name" value="FLAGELLAR PROTEIN"/>
    <property type="match status" value="1"/>
</dbReference>
<keyword evidence="2" id="KW-0975">Bacterial flagellum</keyword>
<dbReference type="Pfam" id="PF00460">
    <property type="entry name" value="Flg_bb_rod"/>
    <property type="match status" value="1"/>
</dbReference>
<dbReference type="InterPro" id="IPR010930">
    <property type="entry name" value="Flg_bb/hook_C_dom"/>
</dbReference>
<dbReference type="RefSeq" id="WP_153728105.1">
    <property type="nucleotide sequence ID" value="NZ_WJNH01000004.1"/>
</dbReference>
<feature type="domain" description="Flagellar basal-body/hook protein C-terminal" evidence="4">
    <location>
        <begin position="223"/>
        <end position="267"/>
    </location>
</feature>
<dbReference type="SUPFAM" id="SSF117143">
    <property type="entry name" value="Flagellar hook protein flgE"/>
    <property type="match status" value="1"/>
</dbReference>
<keyword evidence="6" id="KW-0966">Cell projection</keyword>
<dbReference type="Pfam" id="PF06429">
    <property type="entry name" value="Flg_bbr_C"/>
    <property type="match status" value="1"/>
</dbReference>
<dbReference type="Pfam" id="PF22692">
    <property type="entry name" value="LlgE_F_G_D1"/>
    <property type="match status" value="1"/>
</dbReference>
<sequence>MLRGYNTAAAGMISQQRRQDVLSNNLANALTPGYKADQTTLRAFPELLIQRQSAEQIPVQHSVKIPSNKLLGSINTGVYMQETIPSFEQGDVQQTGMNTDVALWNGQLPDENGFLFFTVQNENGETSYTRNGNFTIDEQGYLVTNSGYYVLDENQNRIQPNHDQFSVTKDGQIRVDGNTIPLGITYHPNATELTKGNNDLYQLENGQAIENARNVAGVTFEVQQGMLERSNVDTAATMTSMMQTFRNFEMNQQVLKAFDQSMDIAVNQIGKLR</sequence>
<reference evidence="6 7" key="1">
    <citation type="submission" date="2019-11" db="EMBL/GenBank/DDBJ databases">
        <authorList>
            <person name="Li J."/>
        </authorList>
    </citation>
    <scope>NUCLEOTIDE SEQUENCE [LARGE SCALE GENOMIC DNA]</scope>
    <source>
        <strain evidence="6 7">J4</strain>
    </source>
</reference>
<dbReference type="InterPro" id="IPR037925">
    <property type="entry name" value="FlgE/F/G-like"/>
</dbReference>
<comment type="caution">
    <text evidence="6">The sequence shown here is derived from an EMBL/GenBank/DDBJ whole genome shotgun (WGS) entry which is preliminary data.</text>
</comment>
<dbReference type="InterPro" id="IPR001444">
    <property type="entry name" value="Flag_bb_rod_N"/>
</dbReference>
<dbReference type="GO" id="GO:0071978">
    <property type="term" value="P:bacterial-type flagellum-dependent swarming motility"/>
    <property type="evidence" value="ECO:0007669"/>
    <property type="project" value="TreeGrafter"/>
</dbReference>
<dbReference type="PANTHER" id="PTHR30435:SF19">
    <property type="entry name" value="FLAGELLAR BASAL-BODY ROD PROTEIN FLGG"/>
    <property type="match status" value="1"/>
</dbReference>
<comment type="similarity">
    <text evidence="1 2">Belongs to the flagella basal body rod proteins family.</text>
</comment>
<organism evidence="6 7">
    <name type="scientific">Salinibacillus xinjiangensis</name>
    <dbReference type="NCBI Taxonomy" id="1229268"/>
    <lineage>
        <taxon>Bacteria</taxon>
        <taxon>Bacillati</taxon>
        <taxon>Bacillota</taxon>
        <taxon>Bacilli</taxon>
        <taxon>Bacillales</taxon>
        <taxon>Bacillaceae</taxon>
        <taxon>Salinibacillus</taxon>
    </lineage>
</organism>
<evidence type="ECO:0000313" key="7">
    <source>
        <dbReference type="Proteomes" id="UP000480185"/>
    </source>
</evidence>